<sequence length="312" mass="34745">MKKPVLIILGLLFLALISVYFIIPQKIKTSQAIEIDATDVNVARFLVSEALWAKWWPGQHTPADSNLYIFNTARYTLLEGTNSEMKAAIKRDNITLYSHITYAATGDGMCEVTWTNETQSSLNPFTRVAEFIKVKSLKTDIDTLLKGFKKFMQTDSNIYGMDVKISQIQNPVVLASTTGTHDYPTPGVVYSLVAKLRQQIKAQNATGLDSPMLNVHQGEADGYQVMVAIPVNKVITPGKNMVINKLVKGGNLLDATVKGGPKTILNAYTQLKNYQKAHHLISPAMPYEVLVTNRLAQPDTAKWVTRIFWPIF</sequence>
<evidence type="ECO:0000313" key="4">
    <source>
        <dbReference type="Proteomes" id="UP000583101"/>
    </source>
</evidence>
<accession>A0A4Y8A9X7</accession>
<organism evidence="2 3">
    <name type="scientific">Mucilaginibacter phyllosphaerae</name>
    <dbReference type="NCBI Taxonomy" id="1812349"/>
    <lineage>
        <taxon>Bacteria</taxon>
        <taxon>Pseudomonadati</taxon>
        <taxon>Bacteroidota</taxon>
        <taxon>Sphingobacteriia</taxon>
        <taxon>Sphingobacteriales</taxon>
        <taxon>Sphingobacteriaceae</taxon>
        <taxon>Mucilaginibacter</taxon>
    </lineage>
</organism>
<dbReference type="InterPro" id="IPR011256">
    <property type="entry name" value="Reg_factor_effector_dom_sf"/>
</dbReference>
<dbReference type="EMBL" id="JACIEG010000006">
    <property type="protein sequence ID" value="MBB3970683.1"/>
    <property type="molecule type" value="Genomic_DNA"/>
</dbReference>
<protein>
    <submittedName>
        <fullName evidence="2">AraC family transcriptional regulator</fullName>
    </submittedName>
</protein>
<reference evidence="2 3" key="1">
    <citation type="journal article" date="2016" name="Int. J. Syst. Evol. Microbiol.">
        <title>Proposal of Mucilaginibacter phyllosphaerae sp. nov. isolated from the phyllosphere of Galium album.</title>
        <authorList>
            <person name="Aydogan E.L."/>
            <person name="Busse H.J."/>
            <person name="Moser G."/>
            <person name="Muller C."/>
            <person name="Kampfer P."/>
            <person name="Glaeser S.P."/>
        </authorList>
    </citation>
    <scope>NUCLEOTIDE SEQUENCE [LARGE SCALE GENOMIC DNA]</scope>
    <source>
        <strain evidence="2 3">PP-F2FG21</strain>
    </source>
</reference>
<gene>
    <name evidence="2" type="ORF">E2R65_16865</name>
    <name evidence="1" type="ORF">GGR35_003306</name>
</gene>
<evidence type="ECO:0000313" key="2">
    <source>
        <dbReference type="EMBL" id="TEW64684.1"/>
    </source>
</evidence>
<evidence type="ECO:0000313" key="1">
    <source>
        <dbReference type="EMBL" id="MBB3970683.1"/>
    </source>
</evidence>
<name>A0A4Y8A9X7_9SPHI</name>
<dbReference type="Proteomes" id="UP000297248">
    <property type="component" value="Unassembled WGS sequence"/>
</dbReference>
<dbReference type="AlphaFoldDB" id="A0A4Y8A9X7"/>
<reference evidence="2" key="2">
    <citation type="submission" date="2019-03" db="EMBL/GenBank/DDBJ databases">
        <authorList>
            <person name="Yan Y.-Q."/>
            <person name="Du Z.-J."/>
        </authorList>
    </citation>
    <scope>NUCLEOTIDE SEQUENCE</scope>
    <source>
        <strain evidence="2">PP-F2FG21</strain>
    </source>
</reference>
<dbReference type="Gene3D" id="3.20.80.10">
    <property type="entry name" value="Regulatory factor, effector binding domain"/>
    <property type="match status" value="1"/>
</dbReference>
<dbReference type="SUPFAM" id="SSF55961">
    <property type="entry name" value="Bet v1-like"/>
    <property type="match status" value="1"/>
</dbReference>
<evidence type="ECO:0000313" key="3">
    <source>
        <dbReference type="Proteomes" id="UP000297248"/>
    </source>
</evidence>
<dbReference type="RefSeq" id="WP_134337657.1">
    <property type="nucleotide sequence ID" value="NZ_BMCZ01000006.1"/>
</dbReference>
<comment type="caution">
    <text evidence="2">The sequence shown here is derived from an EMBL/GenBank/DDBJ whole genome shotgun (WGS) entry which is preliminary data.</text>
</comment>
<dbReference type="Proteomes" id="UP000583101">
    <property type="component" value="Unassembled WGS sequence"/>
</dbReference>
<dbReference type="OrthoDB" id="9807923at2"/>
<reference evidence="1 4" key="3">
    <citation type="submission" date="2020-08" db="EMBL/GenBank/DDBJ databases">
        <title>Genomic Encyclopedia of Type Strains, Phase IV (KMG-IV): sequencing the most valuable type-strain genomes for metagenomic binning, comparative biology and taxonomic classification.</title>
        <authorList>
            <person name="Goeker M."/>
        </authorList>
    </citation>
    <scope>NUCLEOTIDE SEQUENCE [LARGE SCALE GENOMIC DNA]</scope>
    <source>
        <strain evidence="1 4">DSM 100995</strain>
    </source>
</reference>
<proteinExistence type="predicted"/>
<dbReference type="EMBL" id="SNQG01000006">
    <property type="protein sequence ID" value="TEW64684.1"/>
    <property type="molecule type" value="Genomic_DNA"/>
</dbReference>
<keyword evidence="4" id="KW-1185">Reference proteome</keyword>